<dbReference type="PROSITE" id="PS50109">
    <property type="entry name" value="HIS_KIN"/>
    <property type="match status" value="1"/>
</dbReference>
<dbReference type="PANTHER" id="PTHR24421:SF10">
    <property type="entry name" value="NITRATE_NITRITE SENSOR PROTEIN NARQ"/>
    <property type="match status" value="1"/>
</dbReference>
<keyword evidence="5" id="KW-0547">Nucleotide-binding</keyword>
<reference evidence="12 13" key="1">
    <citation type="submission" date="2017-04" db="EMBL/GenBank/DDBJ databases">
        <title>Compelte genome sequence of WV33.</title>
        <authorList>
            <person name="Lee P.C."/>
        </authorList>
    </citation>
    <scope>NUCLEOTIDE SEQUENCE [LARGE SCALE GENOMIC DNA]</scope>
    <source>
        <strain evidence="12 13">WV33</strain>
    </source>
</reference>
<keyword evidence="8" id="KW-0902">Two-component regulatory system</keyword>
<gene>
    <name evidence="12" type="ORF">FFWV33_05550</name>
</gene>
<dbReference type="PANTHER" id="PTHR24421">
    <property type="entry name" value="NITRATE/NITRITE SENSOR PROTEIN NARX-RELATED"/>
    <property type="match status" value="1"/>
</dbReference>
<name>A0A2S1LBE8_9FLAO</name>
<evidence type="ECO:0000256" key="4">
    <source>
        <dbReference type="ARBA" id="ARBA00022679"/>
    </source>
</evidence>
<dbReference type="InterPro" id="IPR036890">
    <property type="entry name" value="HATPase_C_sf"/>
</dbReference>
<dbReference type="SMART" id="SM00028">
    <property type="entry name" value="TPR"/>
    <property type="match status" value="6"/>
</dbReference>
<keyword evidence="10" id="KW-0812">Transmembrane</keyword>
<dbReference type="GO" id="GO:0046983">
    <property type="term" value="F:protein dimerization activity"/>
    <property type="evidence" value="ECO:0007669"/>
    <property type="project" value="InterPro"/>
</dbReference>
<dbReference type="InterPro" id="IPR050482">
    <property type="entry name" value="Sensor_HK_TwoCompSys"/>
</dbReference>
<dbReference type="CDD" id="cd16917">
    <property type="entry name" value="HATPase_UhpB-NarQ-NarX-like"/>
    <property type="match status" value="1"/>
</dbReference>
<dbReference type="Gene3D" id="3.30.565.10">
    <property type="entry name" value="Histidine kinase-like ATPase, C-terminal domain"/>
    <property type="match status" value="1"/>
</dbReference>
<protein>
    <recommendedName>
        <fullName evidence="2">histidine kinase</fullName>
        <ecNumber evidence="2">2.7.13.3</ecNumber>
    </recommendedName>
</protein>
<dbReference type="Gene3D" id="1.25.40.10">
    <property type="entry name" value="Tetratricopeptide repeat domain"/>
    <property type="match status" value="1"/>
</dbReference>
<organism evidence="12 13">
    <name type="scientific">Flavobacterium faecale</name>
    <dbReference type="NCBI Taxonomy" id="1355330"/>
    <lineage>
        <taxon>Bacteria</taxon>
        <taxon>Pseudomonadati</taxon>
        <taxon>Bacteroidota</taxon>
        <taxon>Flavobacteriia</taxon>
        <taxon>Flavobacteriales</taxon>
        <taxon>Flavobacteriaceae</taxon>
        <taxon>Flavobacterium</taxon>
    </lineage>
</organism>
<dbReference type="Pfam" id="PF02518">
    <property type="entry name" value="HATPase_c"/>
    <property type="match status" value="1"/>
</dbReference>
<keyword evidence="13" id="KW-1185">Reference proteome</keyword>
<evidence type="ECO:0000259" key="11">
    <source>
        <dbReference type="PROSITE" id="PS50109"/>
    </source>
</evidence>
<evidence type="ECO:0000256" key="2">
    <source>
        <dbReference type="ARBA" id="ARBA00012438"/>
    </source>
</evidence>
<dbReference type="GO" id="GO:0016020">
    <property type="term" value="C:membrane"/>
    <property type="evidence" value="ECO:0007669"/>
    <property type="project" value="InterPro"/>
</dbReference>
<evidence type="ECO:0000313" key="12">
    <source>
        <dbReference type="EMBL" id="AWG21034.1"/>
    </source>
</evidence>
<evidence type="ECO:0000256" key="5">
    <source>
        <dbReference type="ARBA" id="ARBA00022741"/>
    </source>
</evidence>
<dbReference type="RefSeq" id="WP_108739987.1">
    <property type="nucleotide sequence ID" value="NZ_CP020918.1"/>
</dbReference>
<dbReference type="GO" id="GO:0000155">
    <property type="term" value="F:phosphorelay sensor kinase activity"/>
    <property type="evidence" value="ECO:0007669"/>
    <property type="project" value="InterPro"/>
</dbReference>
<keyword evidence="10" id="KW-1133">Transmembrane helix</keyword>
<dbReference type="SUPFAM" id="SSF48452">
    <property type="entry name" value="TPR-like"/>
    <property type="match status" value="2"/>
</dbReference>
<dbReference type="InterPro" id="IPR011712">
    <property type="entry name" value="Sig_transdc_His_kin_sub3_dim/P"/>
</dbReference>
<dbReference type="EMBL" id="CP020918">
    <property type="protein sequence ID" value="AWG21034.1"/>
    <property type="molecule type" value="Genomic_DNA"/>
</dbReference>
<dbReference type="Proteomes" id="UP000244527">
    <property type="component" value="Chromosome"/>
</dbReference>
<keyword evidence="10" id="KW-0472">Membrane</keyword>
<dbReference type="SUPFAM" id="SSF55874">
    <property type="entry name" value="ATPase domain of HSP90 chaperone/DNA topoisomerase II/histidine kinase"/>
    <property type="match status" value="1"/>
</dbReference>
<evidence type="ECO:0000256" key="7">
    <source>
        <dbReference type="ARBA" id="ARBA00022840"/>
    </source>
</evidence>
<feature type="domain" description="Histidine kinase" evidence="11">
    <location>
        <begin position="586"/>
        <end position="673"/>
    </location>
</feature>
<keyword evidence="4" id="KW-0808">Transferase</keyword>
<evidence type="ECO:0000256" key="1">
    <source>
        <dbReference type="ARBA" id="ARBA00000085"/>
    </source>
</evidence>
<dbReference type="Pfam" id="PF13424">
    <property type="entry name" value="TPR_12"/>
    <property type="match status" value="1"/>
</dbReference>
<evidence type="ECO:0000256" key="6">
    <source>
        <dbReference type="ARBA" id="ARBA00022777"/>
    </source>
</evidence>
<dbReference type="EC" id="2.7.13.3" evidence="2"/>
<keyword evidence="9" id="KW-0175">Coiled coil</keyword>
<sequence>MKKSLLLVFTLILICCSKKKEVRNFENPIHDSVSSYFVLSDDQTLSKNERFGANSKALEIVLSQKNDSIHRVSLVRIANRFYNLNSLPSYESTVRVLMKESIDAKDSLYLAKSYSYLGDYYAEILQQDSAYSFYFKAEKLFSALDDHYNLGRTRFNKANLLYFLNDYTGSESAVFNALRVIKGKEGKDLYFDCFNLLGIIYNDLGEHKKAIEFNKKAFNSIDDKVNNPIGQPRAMSLNNMGLVYQFMKDHKKALFYFEKGLKEKNLLLNQPSVYAMLLDNLAYSRFKVGSSKNVINFFFKALKVREEYDLQNGVVVSKMHLSEFYDYNKNRSKAIQFAKEALHTARGMNIKRSVLAPLKQLSIIDPPNAAAYSSEYLHISDSVHLAERKIGEKFTRIEYETDKIKDDYSDLEDKNRNLIYIFSFFAILGLFFYIIKIQRARHRELLYKQGQQQANAEIYNLIINQQSNIDANRVIEKKRVAQELHDGVLGRMFGVRMNLEGLNSFQDELAVTQRKEYIIELKKIEQDIREISHEMNREKSELINNFVAIVNNLFEEQRKTFQTKLVTTIDRTINWELASNIVKINLYRIIQESLQNCNKYAKAKTIKVELKKVDGDIHLLISDDGEGFNMKVLKRGIGLRNMISRAKECQGNLNILSNEGDGTTITLVIPLEQKQIPA</sequence>
<dbReference type="InterPro" id="IPR005467">
    <property type="entry name" value="His_kinase_dom"/>
</dbReference>
<dbReference type="Pfam" id="PF07730">
    <property type="entry name" value="HisKA_3"/>
    <property type="match status" value="1"/>
</dbReference>
<dbReference type="InterPro" id="IPR003594">
    <property type="entry name" value="HATPase_dom"/>
</dbReference>
<dbReference type="InterPro" id="IPR019734">
    <property type="entry name" value="TPR_rpt"/>
</dbReference>
<keyword evidence="3" id="KW-0597">Phosphoprotein</keyword>
<keyword evidence="7" id="KW-0067">ATP-binding</keyword>
<evidence type="ECO:0000256" key="8">
    <source>
        <dbReference type="ARBA" id="ARBA00023012"/>
    </source>
</evidence>
<dbReference type="OrthoDB" id="977000at2"/>
<evidence type="ECO:0000256" key="9">
    <source>
        <dbReference type="SAM" id="Coils"/>
    </source>
</evidence>
<dbReference type="InterPro" id="IPR011990">
    <property type="entry name" value="TPR-like_helical_dom_sf"/>
</dbReference>
<dbReference type="SMART" id="SM00387">
    <property type="entry name" value="HATPase_c"/>
    <property type="match status" value="1"/>
</dbReference>
<comment type="catalytic activity">
    <reaction evidence="1">
        <text>ATP + protein L-histidine = ADP + protein N-phospho-L-histidine.</text>
        <dbReference type="EC" id="2.7.13.3"/>
    </reaction>
</comment>
<dbReference type="AlphaFoldDB" id="A0A2S1LBE8"/>
<accession>A0A2S1LBE8</accession>
<feature type="coiled-coil region" evidence="9">
    <location>
        <begin position="514"/>
        <end position="541"/>
    </location>
</feature>
<evidence type="ECO:0000256" key="10">
    <source>
        <dbReference type="SAM" id="Phobius"/>
    </source>
</evidence>
<keyword evidence="6 12" id="KW-0418">Kinase</keyword>
<dbReference type="KEGG" id="ffa:FFWV33_05550"/>
<feature type="transmembrane region" description="Helical" evidence="10">
    <location>
        <begin position="418"/>
        <end position="435"/>
    </location>
</feature>
<evidence type="ECO:0000256" key="3">
    <source>
        <dbReference type="ARBA" id="ARBA00022553"/>
    </source>
</evidence>
<evidence type="ECO:0000313" key="13">
    <source>
        <dbReference type="Proteomes" id="UP000244527"/>
    </source>
</evidence>
<dbReference type="GO" id="GO:0005524">
    <property type="term" value="F:ATP binding"/>
    <property type="evidence" value="ECO:0007669"/>
    <property type="project" value="UniProtKB-KW"/>
</dbReference>
<proteinExistence type="predicted"/>